<evidence type="ECO:0000256" key="7">
    <source>
        <dbReference type="ARBA" id="ARBA00042164"/>
    </source>
</evidence>
<dbReference type="Proteomes" id="UP001591681">
    <property type="component" value="Unassembled WGS sequence"/>
</dbReference>
<evidence type="ECO:0000256" key="5">
    <source>
        <dbReference type="ARBA" id="ARBA00040782"/>
    </source>
</evidence>
<comment type="similarity">
    <text evidence="2">Belongs to the glucagon family.</text>
</comment>
<keyword evidence="3" id="KW-0964">Secreted</keyword>
<dbReference type="InterPro" id="IPR000532">
    <property type="entry name" value="Glucagon_GIP_secretin_VIP"/>
</dbReference>
<evidence type="ECO:0000259" key="8">
    <source>
        <dbReference type="PROSITE" id="PS00260"/>
    </source>
</evidence>
<gene>
    <name evidence="9" type="ORF">ACEWY4_013035</name>
</gene>
<evidence type="ECO:0000256" key="6">
    <source>
        <dbReference type="ARBA" id="ARBA00041953"/>
    </source>
</evidence>
<evidence type="ECO:0000313" key="9">
    <source>
        <dbReference type="EMBL" id="KAL2090772.1"/>
    </source>
</evidence>
<name>A0ABD1JVA1_9TELE</name>
<dbReference type="Pfam" id="PF00123">
    <property type="entry name" value="Hormone_2"/>
    <property type="match status" value="1"/>
</dbReference>
<comment type="subcellular location">
    <subcellularLocation>
        <location evidence="1">Secreted</location>
    </subcellularLocation>
</comment>
<accession>A0ABD1JVA1</accession>
<dbReference type="PANTHER" id="PTHR11213:SF6">
    <property type="entry name" value="SOMATOLIBERIN"/>
    <property type="match status" value="1"/>
</dbReference>
<dbReference type="GO" id="GO:0005576">
    <property type="term" value="C:extracellular region"/>
    <property type="evidence" value="ECO:0007669"/>
    <property type="project" value="UniProtKB-SubCell"/>
</dbReference>
<dbReference type="EMBL" id="JBHFQA010000011">
    <property type="protein sequence ID" value="KAL2090772.1"/>
    <property type="molecule type" value="Genomic_DNA"/>
</dbReference>
<dbReference type="PANTHER" id="PTHR11213">
    <property type="entry name" value="GLUCAGON-FAMILY NEUROPEPTIDE"/>
    <property type="match status" value="1"/>
</dbReference>
<dbReference type="PROSITE" id="PS00260">
    <property type="entry name" value="GLUCAGON"/>
    <property type="match status" value="1"/>
</dbReference>
<organism evidence="9 10">
    <name type="scientific">Coilia grayii</name>
    <name type="common">Gray's grenadier anchovy</name>
    <dbReference type="NCBI Taxonomy" id="363190"/>
    <lineage>
        <taxon>Eukaryota</taxon>
        <taxon>Metazoa</taxon>
        <taxon>Chordata</taxon>
        <taxon>Craniata</taxon>
        <taxon>Vertebrata</taxon>
        <taxon>Euteleostomi</taxon>
        <taxon>Actinopterygii</taxon>
        <taxon>Neopterygii</taxon>
        <taxon>Teleostei</taxon>
        <taxon>Clupei</taxon>
        <taxon>Clupeiformes</taxon>
        <taxon>Clupeoidei</taxon>
        <taxon>Engraulidae</taxon>
        <taxon>Coilinae</taxon>
        <taxon>Coilia</taxon>
    </lineage>
</organism>
<feature type="domain" description="Glucagon / GIP / secretin / VIP family" evidence="8">
    <location>
        <begin position="146"/>
        <end position="168"/>
    </location>
</feature>
<keyword evidence="10" id="KW-1185">Reference proteome</keyword>
<evidence type="ECO:0000313" key="10">
    <source>
        <dbReference type="Proteomes" id="UP001591681"/>
    </source>
</evidence>
<comment type="caution">
    <text evidence="9">The sequence shown here is derived from an EMBL/GenBank/DDBJ whole genome shotgun (WGS) entry which is preliminary data.</text>
</comment>
<evidence type="ECO:0000256" key="1">
    <source>
        <dbReference type="ARBA" id="ARBA00004613"/>
    </source>
</evidence>
<sequence>MHVKRNFNFHVSGKAEKNSFVLVQCMVIQQPPLLEQLFQWPSAALSGQDKWENHRISSFCNVILTLSFLSVFPLQYCPKMMERTALLALYCLLMPISCSPLYPSLKFGHRATSILMSSTLENPLQLPNTNYRSSQTLEAVLRSGRHADAIFTNSYRKVLGQISARKLLQSVMGKRLGREDTEHFDKRQSGIHEDTFKQDLTAIQKEERYRGQQQDIQRLRNFRVPWS</sequence>
<comment type="function">
    <text evidence="4">GRF is released by the hypothalamus and acts on the adenohypophyse to stimulate the secretion of growth hormone.</text>
</comment>
<reference evidence="9 10" key="1">
    <citation type="submission" date="2024-09" db="EMBL/GenBank/DDBJ databases">
        <title>A chromosome-level genome assembly of Gray's grenadier anchovy, Coilia grayii.</title>
        <authorList>
            <person name="Fu Z."/>
        </authorList>
    </citation>
    <scope>NUCLEOTIDE SEQUENCE [LARGE SCALE GENOMIC DNA]</scope>
    <source>
        <strain evidence="9">G4</strain>
        <tissue evidence="9">Muscle</tissue>
    </source>
</reference>
<protein>
    <recommendedName>
        <fullName evidence="5">Somatoliberin</fullName>
    </recommendedName>
    <alternativeName>
        <fullName evidence="7">Growth hormone-releasing factor</fullName>
    </alternativeName>
    <alternativeName>
        <fullName evidence="6">Growth hormone-releasing hormone</fullName>
    </alternativeName>
</protein>
<dbReference type="AlphaFoldDB" id="A0ABD1JVA1"/>
<evidence type="ECO:0000256" key="3">
    <source>
        <dbReference type="ARBA" id="ARBA00022525"/>
    </source>
</evidence>
<dbReference type="SMART" id="SM00070">
    <property type="entry name" value="GLUCA"/>
    <property type="match status" value="1"/>
</dbReference>
<proteinExistence type="inferred from homology"/>
<evidence type="ECO:0000256" key="2">
    <source>
        <dbReference type="ARBA" id="ARBA00008369"/>
    </source>
</evidence>
<dbReference type="InterPro" id="IPR046963">
    <property type="entry name" value="VIP/GHRH-like"/>
</dbReference>
<evidence type="ECO:0000256" key="4">
    <source>
        <dbReference type="ARBA" id="ARBA00037623"/>
    </source>
</evidence>